<dbReference type="AlphaFoldDB" id="H3A6P2"/>
<dbReference type="GeneTree" id="ENSGT00390000010554"/>
<proteinExistence type="inferred from homology"/>
<dbReference type="eggNOG" id="KOG4021">
    <property type="taxonomic scope" value="Eukaryota"/>
</dbReference>
<evidence type="ECO:0000256" key="1">
    <source>
        <dbReference type="ARBA" id="ARBA00004173"/>
    </source>
</evidence>
<dbReference type="InParanoid" id="H3A6P2"/>
<dbReference type="Proteomes" id="UP000008672">
    <property type="component" value="Unassembled WGS sequence"/>
</dbReference>
<dbReference type="InterPro" id="IPR036870">
    <property type="entry name" value="Ribosomal_bS18_sf"/>
</dbReference>
<evidence type="ECO:0000256" key="8">
    <source>
        <dbReference type="ARBA" id="ARBA00032055"/>
    </source>
</evidence>
<comment type="subcellular location">
    <subcellularLocation>
        <location evidence="1">Mitochondrion</location>
    </subcellularLocation>
</comment>
<dbReference type="InterPro" id="IPR001648">
    <property type="entry name" value="Ribosomal_bS18"/>
</dbReference>
<evidence type="ECO:0000256" key="9">
    <source>
        <dbReference type="ARBA" id="ARBA00035130"/>
    </source>
</evidence>
<dbReference type="PANTHER" id="PTHR13329:SF2">
    <property type="entry name" value="SMALL RIBOSOMAL SUBUNIT PROTEIN MS40"/>
    <property type="match status" value="1"/>
</dbReference>
<dbReference type="GO" id="GO:0005763">
    <property type="term" value="C:mitochondrial small ribosomal subunit"/>
    <property type="evidence" value="ECO:0007669"/>
    <property type="project" value="UniProtKB-ARBA"/>
</dbReference>
<keyword evidence="12" id="KW-1185">Reference proteome</keyword>
<gene>
    <name evidence="11" type="primary">MRPS18B</name>
</gene>
<dbReference type="InterPro" id="IPR040054">
    <property type="entry name" value="MRPS18B"/>
</dbReference>
<sequence>MLGRAVGFSTLAFRSLGLTKQVVFPRWSLVRVASLPFSTAENQTDTAVFDTLSRYKERPWEYLESEEYIERYGSHPVWADYRRNHKGGIPPQKTRKTCIRGGKVCGNPCPICRDQKLQIDYRNVKLLEQFMCPHTGIIYHPTRTGVCMKQSKKLTKAIESAQDHGLLSFRVPFMEFKLEEYSNDHGAVTKTPPPPSAQIGAPWYPWYDWQEPPEKKIARIRKIYKPYLKAELPPPVSCYRTE</sequence>
<dbReference type="HOGENOM" id="CLU_089746_0_0_1"/>
<dbReference type="PANTHER" id="PTHR13329">
    <property type="entry name" value="MITOCHONDRIAL RIBOSOMAL PROTEIN S18B"/>
    <property type="match status" value="1"/>
</dbReference>
<dbReference type="STRING" id="7897.ENSLACP00000005313"/>
<protein>
    <recommendedName>
        <fullName evidence="9">Small ribosomal subunit protein mS40</fullName>
    </recommendedName>
    <alternativeName>
        <fullName evidence="8">28S ribosomal protein S18-2, mitochondrial</fullName>
    </alternativeName>
    <alternativeName>
        <fullName evidence="10">28S ribosomal protein S18b, mitochondrial</fullName>
    </alternativeName>
</protein>
<dbReference type="OMA" id="RSAYGVQ"/>
<evidence type="ECO:0000256" key="6">
    <source>
        <dbReference type="ARBA" id="ARBA00023128"/>
    </source>
</evidence>
<evidence type="ECO:0000313" key="12">
    <source>
        <dbReference type="Proteomes" id="UP000008672"/>
    </source>
</evidence>
<dbReference type="GO" id="GO:0003735">
    <property type="term" value="F:structural constituent of ribosome"/>
    <property type="evidence" value="ECO:0007669"/>
    <property type="project" value="InterPro"/>
</dbReference>
<evidence type="ECO:0000256" key="5">
    <source>
        <dbReference type="ARBA" id="ARBA00022980"/>
    </source>
</evidence>
<keyword evidence="4" id="KW-0809">Transit peptide</keyword>
<evidence type="ECO:0000256" key="4">
    <source>
        <dbReference type="ARBA" id="ARBA00022946"/>
    </source>
</evidence>
<dbReference type="EMBL" id="AFYH01235204">
    <property type="status" value="NOT_ANNOTATED_CDS"/>
    <property type="molecule type" value="Genomic_DNA"/>
</dbReference>
<dbReference type="FunCoup" id="H3A6P2">
    <property type="interactions" value="645"/>
</dbReference>
<dbReference type="Gene3D" id="4.10.640.10">
    <property type="entry name" value="Ribosomal protein S18"/>
    <property type="match status" value="1"/>
</dbReference>
<evidence type="ECO:0000256" key="3">
    <source>
        <dbReference type="ARBA" id="ARBA00022553"/>
    </source>
</evidence>
<evidence type="ECO:0000256" key="2">
    <source>
        <dbReference type="ARBA" id="ARBA00006136"/>
    </source>
</evidence>
<dbReference type="Pfam" id="PF01084">
    <property type="entry name" value="Ribosomal_S18"/>
    <property type="match status" value="1"/>
</dbReference>
<keyword evidence="7" id="KW-0687">Ribonucleoprotein</keyword>
<reference evidence="11" key="3">
    <citation type="submission" date="2025-09" db="UniProtKB">
        <authorList>
            <consortium name="Ensembl"/>
        </authorList>
    </citation>
    <scope>IDENTIFICATION</scope>
</reference>
<dbReference type="Ensembl" id="ENSLACT00000005360.1">
    <property type="protein sequence ID" value="ENSLACP00000005313.1"/>
    <property type="gene ID" value="ENSLACG00000004722.1"/>
</dbReference>
<comment type="similarity">
    <text evidence="2">Belongs to the bacterial ribosomal protein bS18 family. Mitochondrion-specific ribosomal protein mS40 subfamily.</text>
</comment>
<reference evidence="11" key="2">
    <citation type="submission" date="2025-08" db="UniProtKB">
        <authorList>
            <consortium name="Ensembl"/>
        </authorList>
    </citation>
    <scope>IDENTIFICATION</scope>
</reference>
<accession>H3A6P2</accession>
<dbReference type="Bgee" id="ENSLACG00000004722">
    <property type="expression patterns" value="Expressed in muscle tissue and 6 other cell types or tissues"/>
</dbReference>
<evidence type="ECO:0000256" key="10">
    <source>
        <dbReference type="ARBA" id="ARBA00035515"/>
    </source>
</evidence>
<evidence type="ECO:0000256" key="7">
    <source>
        <dbReference type="ARBA" id="ARBA00023274"/>
    </source>
</evidence>
<dbReference type="SUPFAM" id="SSF46911">
    <property type="entry name" value="Ribosomal protein S18"/>
    <property type="match status" value="1"/>
</dbReference>
<keyword evidence="3" id="KW-0597">Phosphoprotein</keyword>
<keyword evidence="6" id="KW-0496">Mitochondrion</keyword>
<dbReference type="GO" id="GO:0032543">
    <property type="term" value="P:mitochondrial translation"/>
    <property type="evidence" value="ECO:0007669"/>
    <property type="project" value="InterPro"/>
</dbReference>
<name>H3A6P2_LATCH</name>
<keyword evidence="5" id="KW-0689">Ribosomal protein</keyword>
<dbReference type="FunFam" id="4.10.640.10:FF:000008">
    <property type="entry name" value="28S ribosomal protein S18b, mitochondrial"/>
    <property type="match status" value="1"/>
</dbReference>
<reference evidence="12" key="1">
    <citation type="submission" date="2011-08" db="EMBL/GenBank/DDBJ databases">
        <title>The draft genome of Latimeria chalumnae.</title>
        <authorList>
            <person name="Di Palma F."/>
            <person name="Alfoldi J."/>
            <person name="Johnson J."/>
            <person name="Berlin A."/>
            <person name="Gnerre S."/>
            <person name="Jaffe D."/>
            <person name="MacCallum I."/>
            <person name="Young S."/>
            <person name="Walker B.J."/>
            <person name="Lander E."/>
            <person name="Lindblad-Toh K."/>
        </authorList>
    </citation>
    <scope>NUCLEOTIDE SEQUENCE [LARGE SCALE GENOMIC DNA]</scope>
    <source>
        <strain evidence="12">Wild caught</strain>
    </source>
</reference>
<organism evidence="11 12">
    <name type="scientific">Latimeria chalumnae</name>
    <name type="common">Coelacanth</name>
    <dbReference type="NCBI Taxonomy" id="7897"/>
    <lineage>
        <taxon>Eukaryota</taxon>
        <taxon>Metazoa</taxon>
        <taxon>Chordata</taxon>
        <taxon>Craniata</taxon>
        <taxon>Vertebrata</taxon>
        <taxon>Euteleostomi</taxon>
        <taxon>Coelacanthiformes</taxon>
        <taxon>Coelacanthidae</taxon>
        <taxon>Latimeria</taxon>
    </lineage>
</organism>
<evidence type="ECO:0000313" key="11">
    <source>
        <dbReference type="Ensembl" id="ENSLACP00000005313.1"/>
    </source>
</evidence>